<dbReference type="RefSeq" id="WP_181060171.1">
    <property type="nucleotide sequence ID" value="NZ_JACDTY010000013.1"/>
</dbReference>
<evidence type="ECO:0000256" key="1">
    <source>
        <dbReference type="SAM" id="SignalP"/>
    </source>
</evidence>
<accession>A0A838B9K6</accession>
<gene>
    <name evidence="2" type="ORF">H0241_23220</name>
</gene>
<evidence type="ECO:0000313" key="2">
    <source>
        <dbReference type="EMBL" id="MBA1143135.1"/>
    </source>
</evidence>
<dbReference type="AlphaFoldDB" id="A0A838B9K6"/>
<keyword evidence="1" id="KW-0732">Signal</keyword>
<name>A0A838B9K6_9HYPH</name>
<comment type="caution">
    <text evidence="2">The sequence shown here is derived from an EMBL/GenBank/DDBJ whole genome shotgun (WGS) entry which is preliminary data.</text>
</comment>
<feature type="chain" id="PRO_5033024132" description="VCBS repeat-containing protein" evidence="1">
    <location>
        <begin position="19"/>
        <end position="203"/>
    </location>
</feature>
<evidence type="ECO:0008006" key="4">
    <source>
        <dbReference type="Google" id="ProtNLM"/>
    </source>
</evidence>
<reference evidence="2 3" key="1">
    <citation type="submission" date="2020-07" db="EMBL/GenBank/DDBJ databases">
        <title>Definition of the novel symbiovar canariense within Mesorhizobium novociceri, a new species of genus Mesorhizobium nodulating Cicer canariense in the Caldera de Taburiente National Park (La Palma, Canary Islands).</title>
        <authorList>
            <person name="Leon-Barrios M."/>
            <person name="Perez-Yepez J."/>
            <person name="Flores-Felix J.D."/>
            <person name="Ramirez-Baena M.H."/>
            <person name="Pulido-Suarez L."/>
            <person name="Igual J.M."/>
            <person name="Velazquez E."/>
            <person name="Peix A."/>
        </authorList>
    </citation>
    <scope>NUCLEOTIDE SEQUENCE [LARGE SCALE GENOMIC DNA]</scope>
    <source>
        <strain evidence="2 3">CCANP35</strain>
    </source>
</reference>
<feature type="signal peptide" evidence="1">
    <location>
        <begin position="1"/>
        <end position="18"/>
    </location>
</feature>
<evidence type="ECO:0000313" key="3">
    <source>
        <dbReference type="Proteomes" id="UP000558284"/>
    </source>
</evidence>
<dbReference type="EMBL" id="JACDTY010000013">
    <property type="protein sequence ID" value="MBA1143135.1"/>
    <property type="molecule type" value="Genomic_DNA"/>
</dbReference>
<protein>
    <recommendedName>
        <fullName evidence="4">VCBS repeat-containing protein</fullName>
    </recommendedName>
</protein>
<dbReference type="Proteomes" id="UP000558284">
    <property type="component" value="Unassembled WGS sequence"/>
</dbReference>
<organism evidence="2 3">
    <name type="scientific">Mesorhizobium neociceri</name>
    <dbReference type="NCBI Taxonomy" id="1307853"/>
    <lineage>
        <taxon>Bacteria</taxon>
        <taxon>Pseudomonadati</taxon>
        <taxon>Pseudomonadota</taxon>
        <taxon>Alphaproteobacteria</taxon>
        <taxon>Hyphomicrobiales</taxon>
        <taxon>Phyllobacteriaceae</taxon>
        <taxon>Mesorhizobium</taxon>
    </lineage>
</organism>
<proteinExistence type="predicted"/>
<keyword evidence="3" id="KW-1185">Reference proteome</keyword>
<sequence>MRSLLFCLALLLPASALADPIESQKIITAATGDWNGDGAIDLAMIVETEPGVAMDMRFFLRDKDHNFLKPAGIVQEQMYGEWNGYDRPGYEASYIEPELTALPNGSIKLYIPAIPIDGAKTDQTLTIAWRNGAFVVAGFAYDYHDYMKDNVASDCDYNLLTGKGKSSKMQPDGTSVHKVVSVKGKVVPFAEWDSGASFTDCGA</sequence>